<evidence type="ECO:0000256" key="12">
    <source>
        <dbReference type="ARBA" id="ARBA00023288"/>
    </source>
</evidence>
<proteinExistence type="inferred from homology"/>
<feature type="binding site" description="axial binding residue" evidence="14">
    <location>
        <position position="57"/>
    </location>
    <ligand>
        <name>heme</name>
        <dbReference type="ChEBI" id="CHEBI:30413"/>
    </ligand>
    <ligandPart>
        <name>Fe</name>
        <dbReference type="ChEBI" id="CHEBI:18248"/>
    </ligandPart>
</feature>
<evidence type="ECO:0000256" key="13">
    <source>
        <dbReference type="ARBA" id="ARBA00038359"/>
    </source>
</evidence>
<keyword evidence="9 15" id="KW-1133">Transmembrane helix</keyword>
<keyword evidence="12" id="KW-0449">Lipoprotein</keyword>
<evidence type="ECO:0000313" key="19">
    <source>
        <dbReference type="Proteomes" id="UP000799778"/>
    </source>
</evidence>
<sequence>MGVYTFFQAFLCLLFLLQATAHNFTLDSRALSIGDVPKCGLQCLIQLVPASGCPLDDYECQCRNEDLAKGVSSCLLQKCTMSDILDTARVQAVMCNLSTEDKSHDVMLYISLNYAVAFTFVTMRFVGKLLSKRITPDDWIIVGAMLLAALPSGCIITMTKIGFGKHLWNLEHGQLKECLRLFYVAWSSYILVLGLIKVSLIMFYVQIFQYPKFRVIAYTILVYIVLSTLVIFLATIFTCTPIPSFWNRDINGKCLDINALAYANSANAIAHDVILLILPLVCIRKLNMARYRKIAVGAMFCIGTFGCITTIVRLHSLLTFKIGMDPTWDYVPVTIWTGLELGSGFVCVSLPSIRILLKMILPKRCLNFFTSIKSNSSRDQGLVENPSQKEYRRDGIWNIAERWPTEISTVHLTRTSVTSHVSGDCESLREEECERQEAKPSNYRHLCLSCGSQSDLITALPRIGCLPDQSFSRDDPHHPHRNSYDQA</sequence>
<evidence type="ECO:0000256" key="9">
    <source>
        <dbReference type="ARBA" id="ARBA00022989"/>
    </source>
</evidence>
<feature type="domain" description="CFEM" evidence="17">
    <location>
        <begin position="12"/>
        <end position="122"/>
    </location>
</feature>
<feature type="transmembrane region" description="Helical" evidence="15">
    <location>
        <begin position="106"/>
        <end position="127"/>
    </location>
</feature>
<comment type="subcellular location">
    <subcellularLocation>
        <location evidence="2">Membrane</location>
        <topology evidence="2">Lipid-anchor</topology>
        <topology evidence="2">GPI-anchor</topology>
    </subcellularLocation>
    <subcellularLocation>
        <location evidence="1">Membrane</location>
        <topology evidence="1">Multi-pass membrane protein</topology>
    </subcellularLocation>
    <subcellularLocation>
        <location evidence="3">Secreted</location>
    </subcellularLocation>
</comment>
<feature type="disulfide bond" evidence="14">
    <location>
        <begin position="53"/>
        <end position="60"/>
    </location>
</feature>
<keyword evidence="7 15" id="KW-0812">Transmembrane</keyword>
<accession>A0A6A5XP33</accession>
<dbReference type="InterPro" id="IPR052337">
    <property type="entry name" value="SAT4-like"/>
</dbReference>
<comment type="similarity">
    <text evidence="13">Belongs to the SAT4 family.</text>
</comment>
<feature type="transmembrane region" description="Helical" evidence="15">
    <location>
        <begin position="215"/>
        <end position="237"/>
    </location>
</feature>
<dbReference type="InterPro" id="IPR008427">
    <property type="entry name" value="Extracellular_membr_CFEM_dom"/>
</dbReference>
<keyword evidence="6" id="KW-0325">Glycoprotein</keyword>
<dbReference type="Pfam" id="PF05730">
    <property type="entry name" value="CFEM"/>
    <property type="match status" value="1"/>
</dbReference>
<feature type="signal peptide" evidence="16">
    <location>
        <begin position="1"/>
        <end position="21"/>
    </location>
</feature>
<feature type="chain" id="PRO_5025593260" description="CFEM domain-containing protein" evidence="16">
    <location>
        <begin position="22"/>
        <end position="487"/>
    </location>
</feature>
<dbReference type="AlphaFoldDB" id="A0A6A5XP33"/>
<organism evidence="18 19">
    <name type="scientific">Aaosphaeria arxii CBS 175.79</name>
    <dbReference type="NCBI Taxonomy" id="1450172"/>
    <lineage>
        <taxon>Eukaryota</taxon>
        <taxon>Fungi</taxon>
        <taxon>Dikarya</taxon>
        <taxon>Ascomycota</taxon>
        <taxon>Pezizomycotina</taxon>
        <taxon>Dothideomycetes</taxon>
        <taxon>Pleosporomycetidae</taxon>
        <taxon>Pleosporales</taxon>
        <taxon>Pleosporales incertae sedis</taxon>
        <taxon>Aaosphaeria</taxon>
    </lineage>
</organism>
<keyword evidence="6" id="KW-0336">GPI-anchor</keyword>
<dbReference type="GO" id="GO:0005576">
    <property type="term" value="C:extracellular region"/>
    <property type="evidence" value="ECO:0007669"/>
    <property type="project" value="UniProtKB-SubCell"/>
</dbReference>
<feature type="transmembrane region" description="Helical" evidence="15">
    <location>
        <begin position="335"/>
        <end position="357"/>
    </location>
</feature>
<feature type="transmembrane region" description="Helical" evidence="15">
    <location>
        <begin position="183"/>
        <end position="203"/>
    </location>
</feature>
<dbReference type="SMART" id="SM00747">
    <property type="entry name" value="CFEM"/>
    <property type="match status" value="1"/>
</dbReference>
<evidence type="ECO:0000256" key="5">
    <source>
        <dbReference type="ARBA" id="ARBA00022525"/>
    </source>
</evidence>
<reference evidence="18" key="1">
    <citation type="journal article" date="2020" name="Stud. Mycol.">
        <title>101 Dothideomycetes genomes: a test case for predicting lifestyles and emergence of pathogens.</title>
        <authorList>
            <person name="Haridas S."/>
            <person name="Albert R."/>
            <person name="Binder M."/>
            <person name="Bloem J."/>
            <person name="Labutti K."/>
            <person name="Salamov A."/>
            <person name="Andreopoulos B."/>
            <person name="Baker S."/>
            <person name="Barry K."/>
            <person name="Bills G."/>
            <person name="Bluhm B."/>
            <person name="Cannon C."/>
            <person name="Castanera R."/>
            <person name="Culley D."/>
            <person name="Daum C."/>
            <person name="Ezra D."/>
            <person name="Gonzalez J."/>
            <person name="Henrissat B."/>
            <person name="Kuo A."/>
            <person name="Liang C."/>
            <person name="Lipzen A."/>
            <person name="Lutzoni F."/>
            <person name="Magnuson J."/>
            <person name="Mondo S."/>
            <person name="Nolan M."/>
            <person name="Ohm R."/>
            <person name="Pangilinan J."/>
            <person name="Park H.-J."/>
            <person name="Ramirez L."/>
            <person name="Alfaro M."/>
            <person name="Sun H."/>
            <person name="Tritt A."/>
            <person name="Yoshinaga Y."/>
            <person name="Zwiers L.-H."/>
            <person name="Turgeon B."/>
            <person name="Goodwin S."/>
            <person name="Spatafora J."/>
            <person name="Crous P."/>
            <person name="Grigoriev I."/>
        </authorList>
    </citation>
    <scope>NUCLEOTIDE SEQUENCE</scope>
    <source>
        <strain evidence="18">CBS 175.79</strain>
    </source>
</reference>
<dbReference type="InterPro" id="IPR049326">
    <property type="entry name" value="Rhodopsin_dom_fungi"/>
</dbReference>
<keyword evidence="19" id="KW-1185">Reference proteome</keyword>
<evidence type="ECO:0000256" key="16">
    <source>
        <dbReference type="SAM" id="SignalP"/>
    </source>
</evidence>
<feature type="disulfide bond" evidence="14">
    <location>
        <begin position="39"/>
        <end position="79"/>
    </location>
</feature>
<evidence type="ECO:0000259" key="17">
    <source>
        <dbReference type="PROSITE" id="PS52012"/>
    </source>
</evidence>
<keyword evidence="11 14" id="KW-1015">Disulfide bond</keyword>
<dbReference type="GeneID" id="54287865"/>
<feature type="disulfide bond" evidence="14">
    <location>
        <begin position="43"/>
        <end position="74"/>
    </location>
</feature>
<dbReference type="RefSeq" id="XP_033382453.1">
    <property type="nucleotide sequence ID" value="XM_033530468.1"/>
</dbReference>
<comment type="similarity">
    <text evidence="4">Belongs to the RBT5 family.</text>
</comment>
<evidence type="ECO:0000256" key="14">
    <source>
        <dbReference type="PROSITE-ProRule" id="PRU01356"/>
    </source>
</evidence>
<keyword evidence="14" id="KW-0479">Metal-binding</keyword>
<feature type="transmembrane region" description="Helical" evidence="15">
    <location>
        <begin position="294"/>
        <end position="315"/>
    </location>
</feature>
<keyword evidence="8 16" id="KW-0732">Signal</keyword>
<dbReference type="Pfam" id="PF20684">
    <property type="entry name" value="Fung_rhodopsin"/>
    <property type="match status" value="1"/>
</dbReference>
<keyword evidence="10 15" id="KW-0472">Membrane</keyword>
<evidence type="ECO:0000256" key="8">
    <source>
        <dbReference type="ARBA" id="ARBA00022729"/>
    </source>
</evidence>
<gene>
    <name evidence="18" type="ORF">BU24DRAFT_441763</name>
</gene>
<evidence type="ECO:0000256" key="10">
    <source>
        <dbReference type="ARBA" id="ARBA00023136"/>
    </source>
</evidence>
<name>A0A6A5XP33_9PLEO</name>
<evidence type="ECO:0000256" key="7">
    <source>
        <dbReference type="ARBA" id="ARBA00022692"/>
    </source>
</evidence>
<feature type="transmembrane region" description="Helical" evidence="15">
    <location>
        <begin position="139"/>
        <end position="163"/>
    </location>
</feature>
<evidence type="ECO:0000256" key="11">
    <source>
        <dbReference type="ARBA" id="ARBA00023157"/>
    </source>
</evidence>
<dbReference type="GO" id="GO:0098552">
    <property type="term" value="C:side of membrane"/>
    <property type="evidence" value="ECO:0007669"/>
    <property type="project" value="UniProtKB-KW"/>
</dbReference>
<keyword evidence="14" id="KW-0349">Heme</keyword>
<evidence type="ECO:0000256" key="1">
    <source>
        <dbReference type="ARBA" id="ARBA00004141"/>
    </source>
</evidence>
<dbReference type="PROSITE" id="PS52012">
    <property type="entry name" value="CFEM"/>
    <property type="match status" value="1"/>
</dbReference>
<dbReference type="PANTHER" id="PTHR33048:SF131">
    <property type="entry name" value="INTEGRAL MEMBRANE PROTEIN"/>
    <property type="match status" value="1"/>
</dbReference>
<dbReference type="PANTHER" id="PTHR33048">
    <property type="entry name" value="PTH11-LIKE INTEGRAL MEMBRANE PROTEIN (AFU_ORTHOLOGUE AFUA_5G11245)"/>
    <property type="match status" value="1"/>
</dbReference>
<evidence type="ECO:0000313" key="18">
    <source>
        <dbReference type="EMBL" id="KAF2014114.1"/>
    </source>
</evidence>
<dbReference type="OrthoDB" id="408702at2759"/>
<evidence type="ECO:0000256" key="3">
    <source>
        <dbReference type="ARBA" id="ARBA00004613"/>
    </source>
</evidence>
<evidence type="ECO:0000256" key="4">
    <source>
        <dbReference type="ARBA" id="ARBA00010031"/>
    </source>
</evidence>
<keyword evidence="14" id="KW-0408">Iron</keyword>
<keyword evidence="5" id="KW-0964">Secreted</keyword>
<evidence type="ECO:0000256" key="2">
    <source>
        <dbReference type="ARBA" id="ARBA00004589"/>
    </source>
</evidence>
<dbReference type="Proteomes" id="UP000799778">
    <property type="component" value="Unassembled WGS sequence"/>
</dbReference>
<feature type="transmembrane region" description="Helical" evidence="15">
    <location>
        <begin position="257"/>
        <end position="282"/>
    </location>
</feature>
<feature type="disulfide bond" evidence="14">
    <location>
        <begin position="62"/>
        <end position="95"/>
    </location>
</feature>
<evidence type="ECO:0000256" key="15">
    <source>
        <dbReference type="SAM" id="Phobius"/>
    </source>
</evidence>
<evidence type="ECO:0000256" key="6">
    <source>
        <dbReference type="ARBA" id="ARBA00022622"/>
    </source>
</evidence>
<protein>
    <recommendedName>
        <fullName evidence="17">CFEM domain-containing protein</fullName>
    </recommendedName>
</protein>
<dbReference type="GO" id="GO:0046872">
    <property type="term" value="F:metal ion binding"/>
    <property type="evidence" value="ECO:0007669"/>
    <property type="project" value="UniProtKB-UniRule"/>
</dbReference>
<dbReference type="EMBL" id="ML978070">
    <property type="protein sequence ID" value="KAF2014114.1"/>
    <property type="molecule type" value="Genomic_DNA"/>
</dbReference>